<dbReference type="Proteomes" id="UP001281761">
    <property type="component" value="Unassembled WGS sequence"/>
</dbReference>
<evidence type="ECO:0000313" key="2">
    <source>
        <dbReference type="Proteomes" id="UP001281761"/>
    </source>
</evidence>
<evidence type="ECO:0008006" key="3">
    <source>
        <dbReference type="Google" id="ProtNLM"/>
    </source>
</evidence>
<dbReference type="SUPFAM" id="SSF48371">
    <property type="entry name" value="ARM repeat"/>
    <property type="match status" value="1"/>
</dbReference>
<protein>
    <recommendedName>
        <fullName evidence="3">HDOD domain-containing protein</fullName>
    </recommendedName>
</protein>
<gene>
    <name evidence="1" type="ORF">BLNAU_7876</name>
</gene>
<organism evidence="1 2">
    <name type="scientific">Blattamonas nauphoetae</name>
    <dbReference type="NCBI Taxonomy" id="2049346"/>
    <lineage>
        <taxon>Eukaryota</taxon>
        <taxon>Metamonada</taxon>
        <taxon>Preaxostyla</taxon>
        <taxon>Oxymonadida</taxon>
        <taxon>Blattamonas</taxon>
    </lineage>
</organism>
<keyword evidence="2" id="KW-1185">Reference proteome</keyword>
<accession>A0ABQ9XZX9</accession>
<comment type="caution">
    <text evidence="1">The sequence shown here is derived from an EMBL/GenBank/DDBJ whole genome shotgun (WGS) entry which is preliminary data.</text>
</comment>
<sequence length="224" mass="24729">MMNNLKSTINLKVNTKSAYATTNYNNDQLAQIIADLQGEDLNKSSQALETLCKTNCETYQSFVALNGIDNQVLTALINLTTLNDTSPDTILLGGISNSTIWILANLSIHSEDTRAHICSHPSLLDLIAQFLVVDNYAFCCGFFFDAIVRKKVPDPQIFNSLYLKSLESIAQLANGDVFRSTRSLTKTHVHPLGDLFDTLRKIDIPYSALVNLAESNFSAFAAIF</sequence>
<dbReference type="EMBL" id="JARBJD010000049">
    <property type="protein sequence ID" value="KAK2957046.1"/>
    <property type="molecule type" value="Genomic_DNA"/>
</dbReference>
<name>A0ABQ9XZX9_9EUKA</name>
<dbReference type="InterPro" id="IPR016024">
    <property type="entry name" value="ARM-type_fold"/>
</dbReference>
<reference evidence="1 2" key="1">
    <citation type="journal article" date="2022" name="bioRxiv">
        <title>Genomics of Preaxostyla Flagellates Illuminates Evolutionary Transitions and the Path Towards Mitochondrial Loss.</title>
        <authorList>
            <person name="Novak L.V.F."/>
            <person name="Treitli S.C."/>
            <person name="Pyrih J."/>
            <person name="Halakuc P."/>
            <person name="Pipaliya S.V."/>
            <person name="Vacek V."/>
            <person name="Brzon O."/>
            <person name="Soukal P."/>
            <person name="Eme L."/>
            <person name="Dacks J.B."/>
            <person name="Karnkowska A."/>
            <person name="Elias M."/>
            <person name="Hampl V."/>
        </authorList>
    </citation>
    <scope>NUCLEOTIDE SEQUENCE [LARGE SCALE GENOMIC DNA]</scope>
    <source>
        <strain evidence="1">NAU3</strain>
        <tissue evidence="1">Gut</tissue>
    </source>
</reference>
<evidence type="ECO:0000313" key="1">
    <source>
        <dbReference type="EMBL" id="KAK2957046.1"/>
    </source>
</evidence>
<proteinExistence type="predicted"/>